<name>A0A4S4KFA6_9APHY</name>
<dbReference type="EMBL" id="SGPJ01000211">
    <property type="protein sequence ID" value="THG96763.1"/>
    <property type="molecule type" value="Genomic_DNA"/>
</dbReference>
<organism evidence="2 3">
    <name type="scientific">Hermanssonia centrifuga</name>
    <dbReference type="NCBI Taxonomy" id="98765"/>
    <lineage>
        <taxon>Eukaryota</taxon>
        <taxon>Fungi</taxon>
        <taxon>Dikarya</taxon>
        <taxon>Basidiomycota</taxon>
        <taxon>Agaricomycotina</taxon>
        <taxon>Agaricomycetes</taxon>
        <taxon>Polyporales</taxon>
        <taxon>Meruliaceae</taxon>
        <taxon>Hermanssonia</taxon>
    </lineage>
</organism>
<feature type="compositionally biased region" description="Acidic residues" evidence="1">
    <location>
        <begin position="411"/>
        <end position="434"/>
    </location>
</feature>
<reference evidence="2 3" key="1">
    <citation type="submission" date="2019-02" db="EMBL/GenBank/DDBJ databases">
        <title>Genome sequencing of the rare red list fungi Phlebia centrifuga.</title>
        <authorList>
            <person name="Buettner E."/>
            <person name="Kellner H."/>
        </authorList>
    </citation>
    <scope>NUCLEOTIDE SEQUENCE [LARGE SCALE GENOMIC DNA]</scope>
    <source>
        <strain evidence="2 3">DSM 108282</strain>
    </source>
</reference>
<evidence type="ECO:0000313" key="2">
    <source>
        <dbReference type="EMBL" id="THG96763.1"/>
    </source>
</evidence>
<protein>
    <submittedName>
        <fullName evidence="2">Uncharacterized protein</fullName>
    </submittedName>
</protein>
<feature type="compositionally biased region" description="Basic and acidic residues" evidence="1">
    <location>
        <begin position="126"/>
        <end position="141"/>
    </location>
</feature>
<proteinExistence type="predicted"/>
<feature type="compositionally biased region" description="Acidic residues" evidence="1">
    <location>
        <begin position="109"/>
        <end position="125"/>
    </location>
</feature>
<feature type="compositionally biased region" description="Polar residues" evidence="1">
    <location>
        <begin position="196"/>
        <end position="206"/>
    </location>
</feature>
<feature type="region of interest" description="Disordered" evidence="1">
    <location>
        <begin position="388"/>
        <end position="441"/>
    </location>
</feature>
<feature type="region of interest" description="Disordered" evidence="1">
    <location>
        <begin position="1"/>
        <end position="32"/>
    </location>
</feature>
<evidence type="ECO:0000256" key="1">
    <source>
        <dbReference type="SAM" id="MobiDB-lite"/>
    </source>
</evidence>
<dbReference type="Proteomes" id="UP000309038">
    <property type="component" value="Unassembled WGS sequence"/>
</dbReference>
<comment type="caution">
    <text evidence="2">The sequence shown here is derived from an EMBL/GenBank/DDBJ whole genome shotgun (WGS) entry which is preliminary data.</text>
</comment>
<sequence length="441" mass="48973">MAKDPMAATSRTRAKARRARVQPSKPKPQSWAKHGATISVGSHIDHVFHLIEAALDSQYEHGWYQLYDWALNFNALRRGKDDYRLSVYPQAKLVLDPSKKTVVKHGDIDDSDSSDSSDSSEEGDHDEARLSQDSSSDHETIEAGSNDHSSGYNDAESCADVEAMLDGVVLDGRQQSENAASEVENREETIPRRSNRVQGQGISQASIRPPSPPSGISSVPSEKEKKYIRYPDFSVTVTLPNKPMGVHSIWEVKVFPERAFSKLKDENARFRLLNTIFTGMLSQILQQAICAFNQFPFQNTLHVFCVVGYFMKHLTLDRAAMPEEDYNFKDAKKEDLESTQFKTNWTRALSCAINEIGGCSPSREGPTTQADIKLRVYDVPLAPLAKQKTNKKGKGRAVPNNAKRTVITSTDSDDSNSDGEASDSNWGEEADYSDFDGGAEK</sequence>
<dbReference type="AlphaFoldDB" id="A0A4S4KFA6"/>
<keyword evidence="3" id="KW-1185">Reference proteome</keyword>
<gene>
    <name evidence="2" type="ORF">EW026_g5125</name>
</gene>
<accession>A0A4S4KFA6</accession>
<feature type="region of interest" description="Disordered" evidence="1">
    <location>
        <begin position="174"/>
        <end position="223"/>
    </location>
</feature>
<evidence type="ECO:0000313" key="3">
    <source>
        <dbReference type="Proteomes" id="UP000309038"/>
    </source>
</evidence>
<feature type="region of interest" description="Disordered" evidence="1">
    <location>
        <begin position="101"/>
        <end position="154"/>
    </location>
</feature>